<dbReference type="RefSeq" id="WP_059307607.1">
    <property type="nucleotide sequence ID" value="NZ_CBCYCG010000033.1"/>
</dbReference>
<evidence type="ECO:0000313" key="6">
    <source>
        <dbReference type="EMBL" id="MEC3935825.1"/>
    </source>
</evidence>
<evidence type="ECO:0000256" key="4">
    <source>
        <dbReference type="ARBA" id="ARBA00023186"/>
    </source>
</evidence>
<accession>A0ABU6I2L8</accession>
<sequence length="124" mass="13929">MNNPSTALNNWHALHALSIAMLKLAHSGQWDELVEKETEYVKLVESIGQNAISACPPAQIEQARFLLEKVLQNETELKALLTDRMNELRQLITQTGKQQSVTSTYGKLSGNILYPENLTRDLPL</sequence>
<organism evidence="6 7">
    <name type="scientific">Leclercia adecarboxylata</name>
    <dbReference type="NCBI Taxonomy" id="83655"/>
    <lineage>
        <taxon>Bacteria</taxon>
        <taxon>Pseudomonadati</taxon>
        <taxon>Pseudomonadota</taxon>
        <taxon>Gammaproteobacteria</taxon>
        <taxon>Enterobacterales</taxon>
        <taxon>Enterobacteriaceae</taxon>
        <taxon>Leclercia</taxon>
    </lineage>
</organism>
<dbReference type="Proteomes" id="UP001357437">
    <property type="component" value="Unassembled WGS sequence"/>
</dbReference>
<evidence type="ECO:0000256" key="5">
    <source>
        <dbReference type="ARBA" id="ARBA00093797"/>
    </source>
</evidence>
<keyword evidence="2" id="KW-0963">Cytoplasm</keyword>
<dbReference type="GeneID" id="30331866"/>
<dbReference type="Pfam" id="PF05400">
    <property type="entry name" value="FliT"/>
    <property type="match status" value="1"/>
</dbReference>
<dbReference type="Gene3D" id="1.20.58.380">
    <property type="entry name" value="Flagellar protein flit"/>
    <property type="match status" value="1"/>
</dbReference>
<comment type="subcellular location">
    <subcellularLocation>
        <location evidence="1">Cytoplasm</location>
        <location evidence="1">Cytosol</location>
    </subcellularLocation>
</comment>
<evidence type="ECO:0000256" key="2">
    <source>
        <dbReference type="ARBA" id="ARBA00022490"/>
    </source>
</evidence>
<evidence type="ECO:0000256" key="1">
    <source>
        <dbReference type="ARBA" id="ARBA00004514"/>
    </source>
</evidence>
<comment type="caution">
    <text evidence="6">The sequence shown here is derived from an EMBL/GenBank/DDBJ whole genome shotgun (WGS) entry which is preliminary data.</text>
</comment>
<evidence type="ECO:0000256" key="3">
    <source>
        <dbReference type="ARBA" id="ARBA00022795"/>
    </source>
</evidence>
<dbReference type="EMBL" id="JAYMCU010000008">
    <property type="protein sequence ID" value="MEC3935825.1"/>
    <property type="molecule type" value="Genomic_DNA"/>
</dbReference>
<gene>
    <name evidence="6" type="primary">fliT</name>
    <name evidence="6" type="ORF">VOF76_06550</name>
</gene>
<keyword evidence="7" id="KW-1185">Reference proteome</keyword>
<name>A0ABU6I2L8_9ENTR</name>
<keyword evidence="6" id="KW-0969">Cilium</keyword>
<keyword evidence="4" id="KW-0143">Chaperone</keyword>
<evidence type="ECO:0000313" key="7">
    <source>
        <dbReference type="Proteomes" id="UP001357437"/>
    </source>
</evidence>
<keyword evidence="6" id="KW-0966">Cell projection</keyword>
<proteinExistence type="predicted"/>
<dbReference type="InterPro" id="IPR008622">
    <property type="entry name" value="FliT"/>
</dbReference>
<keyword evidence="6" id="KW-0282">Flagellum</keyword>
<keyword evidence="3" id="KW-1005">Bacterial flagellum biogenesis</keyword>
<reference evidence="6 7" key="1">
    <citation type="submission" date="2024-01" db="EMBL/GenBank/DDBJ databases">
        <title>Comparative Genomics of Leclercia adecarboxylata Strains Isolated from Several Sources.</title>
        <authorList>
            <person name="Yescas-Zazueta V."/>
            <person name="Balbuena-Alonso M.G."/>
            <person name="Valencia D."/>
            <person name="Mendez-Pfeiffer P.A."/>
            <person name="Ballesteros-Monrreal M.G."/>
            <person name="Rocha-Gracia R.D.C."/>
            <person name="Barrios-Villa E."/>
        </authorList>
    </citation>
    <scope>NUCLEOTIDE SEQUENCE [LARGE SCALE GENOMIC DNA]</scope>
    <source>
        <strain evidence="6 7">33MEM</strain>
    </source>
</reference>
<protein>
    <recommendedName>
        <fullName evidence="5">Flagellar protein FliT</fullName>
    </recommendedName>
</protein>
<dbReference type="NCBIfam" id="NF007836">
    <property type="entry name" value="PRK10548.1"/>
    <property type="match status" value="1"/>
</dbReference>